<dbReference type="EMBL" id="BTFZ01000011">
    <property type="protein sequence ID" value="GMM37208.1"/>
    <property type="molecule type" value="Genomic_DNA"/>
</dbReference>
<feature type="region of interest" description="Disordered" evidence="1">
    <location>
        <begin position="1357"/>
        <end position="1408"/>
    </location>
</feature>
<feature type="compositionally biased region" description="Basic and acidic residues" evidence="1">
    <location>
        <begin position="1452"/>
        <end position="1465"/>
    </location>
</feature>
<feature type="region of interest" description="Disordered" evidence="1">
    <location>
        <begin position="712"/>
        <end position="759"/>
    </location>
</feature>
<protein>
    <recommendedName>
        <fullName evidence="4">DH domain-containing protein</fullName>
    </recommendedName>
</protein>
<feature type="compositionally biased region" description="Polar residues" evidence="1">
    <location>
        <begin position="669"/>
        <end position="679"/>
    </location>
</feature>
<feature type="region of interest" description="Disordered" evidence="1">
    <location>
        <begin position="1712"/>
        <end position="1741"/>
    </location>
</feature>
<sequence length="1871" mass="207002">MPVSKLSLKVLDELNVETNSPEAKKIDIAISSRSQYLKDLKNNENLYLVNLEKLLSYSQSASSSGKPLVLATQNIIRSHLDLYKILDKYIKPESNMSQLDEIYCLRDVSNWCLIFNRHYIAYCQHYNYDPFLPEMTSNLTKLPFIRYKALVKLLTKFYQMSLHFENSLPDFKFTDMSLRLMFVEITNNFQKASKFASIQWEIIKDYLNNEKLYVDYFSINFNMTRNLETLRQIDPHTCQFNPNNILKRDYFEFEFHHPNEVTSNKKIIELILLSDKSVNDYTKLHQSHASRSLEKLAKMKSREDLLSAANDEIIDTVFDSILQGSGIKQGSGNSHNRETSEFSMVSTDVVEESYKGSLDFKFTEIAGLAICAIDSSIGRNLIFPTFQKDQLSIRSVNKSANEIVLVHPTAPNSEQLITIKISSLDEEQFNNWSPFLKVLFPFYYEQTEGFFKQHQMLKNQMEFKDALGINLNIPKSFNAIPGKFNLQHHTSIKNKDQVSPLKFSKKSSPVLNNSVDPSNKAQRLSGDMAIPELDSFLQQLESDCNANKNAAEDVCSPPSDGFHFNEISYSNNATPTLDTVANTSSLPTNDNRVSRSTSRSSRLSRSQKINNFDKVLKDDHAVSLYDNESDWTSITTNSAISSPKLNDSSDVSRVVNKFFNDGSNKKDSANYNRKSTRASVSSIATGDFINLQTSPTSHPVNSLISEAPIDEAEEHETTTNSETTEPDLPVSISASTISPTASNRPKTPLPQVPTSDPASISAYRTPAFTILGKNKSTANLVSSSSQDDEKSSSKISLTKAVDQLNEEFAKPQNIEDGSKPIGENEEIPDANKDAASPSLSNFFGRNKKSYGTPLFKKLFFRSTKSKKLETTAVNKRDSFIFSMDQTTKSTVIKQSDDSMESKKNATITKPLLETPGTTVVYRGAHQAATVSTSVPKSVISKKKALDHHNTNGTKVFKSESQKRLSVVARRRSQLPASSSENFGISKAGSVTKISKSGSNPRISRKSSRTSFQNIGANVRTQSNTSSGVLKHSSSAKRLSTINGKRKRVSTTMQLEITKQQKIFDDLILNNPAPNLGDLTDNESIVSLPSPKYTNIVIPNNYSVSSLSSNDNKNVTETIEDSPIKLNINNSESFGSSLNQSGSMNSTFSSPRKLNFAGSNHSPSKSSFLSRTTTVSNSSFVTGLTHQENSNSDLKAIVEDEPANNGSLADLNDATRKPGDGINSDDEDIPIPKEDYLKEKFGKGIAGDSAPIAADDGNNDADDEQDESIHNINYLSNFGKEYEPKFLSASPSKKFRGSRLLSLRRRKSVDFEIVTKSPAKTPNSVGGNYAASPATSFVNSPASGFSTPINGSMIFSPPALPSAKKTKPYNLSENESKTSIVSGNMQRASSVRTVRSNGTNSTFNNTSKETTLTKSKDAILNDSKVSLKRKGSFDALKKIASPIPNAFTRKDKHQRELSAKTPEKHHQVPSAKPNFSPMKPTISASASGFASITDQYLANVDNCIIIYKDFYHVSFWKLNHWAPISDELLYMEVAISSEQSYLCFYKSDSLKSSLVSIKPFVILAVDSNSVVTKTKNDSCNIIEDLHDASGMFDVQLKTFNEFTKKTNLVCLRYKNYTSSINLLQALEFAQQDHTNNSMIKTRQQLSNNSGNSMFCDGVNSSVSGDTASSVSVPPSEYGKKPNLTISVSRDFVYEEPPMTAISANFEVSTPKSESGASYLSSQTPMTITPPHSSCSSSSASSSSQLNSINSHLKGLKISTNHDTVTIVKKIRFHKKSSISGKWNPIAISMLKMRRVSPGSKKFHLVITEFKTEKVLIDASIDGSTTSRIGRTGVCIAVPSMDGITVPKRPNYLVESRNQLEADELFAIFTSTR</sequence>
<feature type="compositionally biased region" description="Low complexity" evidence="1">
    <location>
        <begin position="594"/>
        <end position="605"/>
    </location>
</feature>
<evidence type="ECO:0000256" key="1">
    <source>
        <dbReference type="SAM" id="MobiDB-lite"/>
    </source>
</evidence>
<feature type="compositionally biased region" description="Low complexity" evidence="1">
    <location>
        <begin position="718"/>
        <end position="742"/>
    </location>
</feature>
<feature type="region of interest" description="Disordered" evidence="1">
    <location>
        <begin position="660"/>
        <end position="679"/>
    </location>
</feature>
<keyword evidence="3" id="KW-1185">Reference proteome</keyword>
<feature type="region of interest" description="Disordered" evidence="1">
    <location>
        <begin position="1135"/>
        <end position="1169"/>
    </location>
</feature>
<feature type="compositionally biased region" description="Polar residues" evidence="1">
    <location>
        <begin position="1712"/>
        <end position="1730"/>
    </location>
</feature>
<evidence type="ECO:0000313" key="3">
    <source>
        <dbReference type="Proteomes" id="UP001360560"/>
    </source>
</evidence>
<feature type="compositionally biased region" description="Low complexity" evidence="1">
    <location>
        <begin position="1731"/>
        <end position="1741"/>
    </location>
</feature>
<feature type="region of interest" description="Disordered" evidence="1">
    <location>
        <begin position="1201"/>
        <end position="1229"/>
    </location>
</feature>
<name>A0AAV5QQY4_9ASCO</name>
<accession>A0AAV5QQY4</accession>
<comment type="caution">
    <text evidence="2">The sequence shown here is derived from an EMBL/GenBank/DDBJ whole genome shotgun (WGS) entry which is preliminary data.</text>
</comment>
<dbReference type="GeneID" id="90075183"/>
<feature type="region of interest" description="Disordered" evidence="1">
    <location>
        <begin position="991"/>
        <end position="1010"/>
    </location>
</feature>
<dbReference type="RefSeq" id="XP_064854204.1">
    <property type="nucleotide sequence ID" value="XM_064998132.1"/>
</dbReference>
<feature type="compositionally biased region" description="Polar residues" evidence="1">
    <location>
        <begin position="1368"/>
        <end position="1394"/>
    </location>
</feature>
<feature type="region of interest" description="Disordered" evidence="1">
    <location>
        <begin position="1448"/>
        <end position="1476"/>
    </location>
</feature>
<feature type="region of interest" description="Disordered" evidence="1">
    <location>
        <begin position="806"/>
        <end position="839"/>
    </location>
</feature>
<feature type="compositionally biased region" description="Polar residues" evidence="1">
    <location>
        <begin position="581"/>
        <end position="591"/>
    </location>
</feature>
<proteinExistence type="predicted"/>
<gene>
    <name evidence="2" type="ORF">DASC09_045330</name>
</gene>
<evidence type="ECO:0008006" key="4">
    <source>
        <dbReference type="Google" id="ProtNLM"/>
    </source>
</evidence>
<feature type="region of interest" description="Disordered" evidence="1">
    <location>
        <begin position="581"/>
        <end position="605"/>
    </location>
</feature>
<evidence type="ECO:0000313" key="2">
    <source>
        <dbReference type="EMBL" id="GMM37208.1"/>
    </source>
</evidence>
<dbReference type="Proteomes" id="UP001360560">
    <property type="component" value="Unassembled WGS sequence"/>
</dbReference>
<organism evidence="2 3">
    <name type="scientific">Saccharomycopsis crataegensis</name>
    <dbReference type="NCBI Taxonomy" id="43959"/>
    <lineage>
        <taxon>Eukaryota</taxon>
        <taxon>Fungi</taxon>
        <taxon>Dikarya</taxon>
        <taxon>Ascomycota</taxon>
        <taxon>Saccharomycotina</taxon>
        <taxon>Saccharomycetes</taxon>
        <taxon>Saccharomycopsidaceae</taxon>
        <taxon>Saccharomycopsis</taxon>
    </lineage>
</organism>
<reference evidence="2 3" key="1">
    <citation type="journal article" date="2023" name="Elife">
        <title>Identification of key yeast species and microbe-microbe interactions impacting larval growth of Drosophila in the wild.</title>
        <authorList>
            <person name="Mure A."/>
            <person name="Sugiura Y."/>
            <person name="Maeda R."/>
            <person name="Honda K."/>
            <person name="Sakurai N."/>
            <person name="Takahashi Y."/>
            <person name="Watada M."/>
            <person name="Katoh T."/>
            <person name="Gotoh A."/>
            <person name="Gotoh Y."/>
            <person name="Taniguchi I."/>
            <person name="Nakamura K."/>
            <person name="Hayashi T."/>
            <person name="Katayama T."/>
            <person name="Uemura T."/>
            <person name="Hattori Y."/>
        </authorList>
    </citation>
    <scope>NUCLEOTIDE SEQUENCE [LARGE SCALE GENOMIC DNA]</scope>
    <source>
        <strain evidence="2 3">SC-9</strain>
    </source>
</reference>
<feature type="compositionally biased region" description="Low complexity" evidence="1">
    <location>
        <begin position="1395"/>
        <end position="1406"/>
    </location>
</feature>
<feature type="compositionally biased region" description="Polar residues" evidence="1">
    <location>
        <begin position="991"/>
        <end position="1001"/>
    </location>
</feature>